<keyword evidence="2" id="KW-1185">Reference proteome</keyword>
<dbReference type="Ensembl" id="ENSMALT00000004247.1">
    <property type="protein sequence ID" value="ENSMALP00000004145.1"/>
    <property type="gene ID" value="ENSMALG00000003020.1"/>
</dbReference>
<reference evidence="1" key="2">
    <citation type="submission" date="2025-09" db="UniProtKB">
        <authorList>
            <consortium name="Ensembl"/>
        </authorList>
    </citation>
    <scope>IDENTIFICATION</scope>
</reference>
<dbReference type="Proteomes" id="UP000261600">
    <property type="component" value="Unplaced"/>
</dbReference>
<protein>
    <submittedName>
        <fullName evidence="1">Uncharacterized protein</fullName>
    </submittedName>
</protein>
<evidence type="ECO:0000313" key="2">
    <source>
        <dbReference type="Proteomes" id="UP000261600"/>
    </source>
</evidence>
<reference evidence="1" key="1">
    <citation type="submission" date="2025-08" db="UniProtKB">
        <authorList>
            <consortium name="Ensembl"/>
        </authorList>
    </citation>
    <scope>IDENTIFICATION</scope>
</reference>
<organism evidence="1 2">
    <name type="scientific">Monopterus albus</name>
    <name type="common">Swamp eel</name>
    <dbReference type="NCBI Taxonomy" id="43700"/>
    <lineage>
        <taxon>Eukaryota</taxon>
        <taxon>Metazoa</taxon>
        <taxon>Chordata</taxon>
        <taxon>Craniata</taxon>
        <taxon>Vertebrata</taxon>
        <taxon>Euteleostomi</taxon>
        <taxon>Actinopterygii</taxon>
        <taxon>Neopterygii</taxon>
        <taxon>Teleostei</taxon>
        <taxon>Neoteleostei</taxon>
        <taxon>Acanthomorphata</taxon>
        <taxon>Anabantaria</taxon>
        <taxon>Synbranchiformes</taxon>
        <taxon>Synbranchidae</taxon>
        <taxon>Monopterus</taxon>
    </lineage>
</organism>
<dbReference type="AlphaFoldDB" id="A0A3Q3Q4F7"/>
<accession>A0A3Q3Q4F7</accession>
<sequence length="124" mass="14308">MTSSTPLTFEFWVMMKTCDETTSLISSLLTRPGLRFSDQYRSMSKIIWQVLSNKHSEKCYKANMNPSLQVALHHRLMEEVMFATCVFVGGFSSTHLRSPAHFLTTKNMLLLDFFQLLHPTTNIK</sequence>
<evidence type="ECO:0000313" key="1">
    <source>
        <dbReference type="Ensembl" id="ENSMALP00000004145.1"/>
    </source>
</evidence>
<name>A0A3Q3Q4F7_MONAL</name>
<proteinExistence type="predicted"/>